<dbReference type="PANTHER" id="PTHR45228">
    <property type="entry name" value="CYCLIC DI-GMP PHOSPHODIESTERASE TM_0186-RELATED"/>
    <property type="match status" value="1"/>
</dbReference>
<sequence>MNSESTFARLQATLPDGKLPSSYGVYFKNTLVALCHALEDHILQTSGGDKIELKPLVLVAFQQGKWYLQEADRYLDIANASRRVVIGAVADSGFASHQTGQLENVSLINLDENDPIIQEWNLIILAPTYKAMVLCRELSAEEYLPEGKPEVDTERKFYGLWSFDQSLVSAAAEIFIEQTRHYNPPLADSLLEMYHEILATKGPALADISGVVSRIVTYLQSSQQQMVAINRQTRELWELEGQALRISRNLNANKLQAFLRMAQRVDERDTSNPTASLQVAALSETLGQLLDLPALQLRRLRLAGLLFRVGLVSAPNEVFDRTPDAFDQATLSFWRDRSFIGSQLLQAMPELAPVAEIVKHKLEYWDGSGRPEGLRAEAIPVASRILGLVAYFQELTQPRGDRPALSLSEALEDCREQCGIRFDPALVETLSNVVRLAEMGLMELPTRPSQLPNVWLEDLGDRTTSAAPAL</sequence>
<gene>
    <name evidence="2" type="ORF">AVDCRST_MAG84-7584</name>
</gene>
<dbReference type="AlphaFoldDB" id="A0A6J4Q1C3"/>
<dbReference type="Pfam" id="PF13487">
    <property type="entry name" value="HD_5"/>
    <property type="match status" value="1"/>
</dbReference>
<evidence type="ECO:0000313" key="2">
    <source>
        <dbReference type="EMBL" id="CAA9427573.1"/>
    </source>
</evidence>
<dbReference type="SUPFAM" id="SSF109604">
    <property type="entry name" value="HD-domain/PDEase-like"/>
    <property type="match status" value="1"/>
</dbReference>
<accession>A0A6J4Q1C3</accession>
<dbReference type="InterPro" id="IPR052020">
    <property type="entry name" value="Cyclic_di-GMP/3'3'-cGAMP_PDE"/>
</dbReference>
<dbReference type="EMBL" id="CADCTZ010001866">
    <property type="protein sequence ID" value="CAA9427573.1"/>
    <property type="molecule type" value="Genomic_DNA"/>
</dbReference>
<evidence type="ECO:0000259" key="1">
    <source>
        <dbReference type="PROSITE" id="PS51832"/>
    </source>
</evidence>
<reference evidence="2" key="1">
    <citation type="submission" date="2020-02" db="EMBL/GenBank/DDBJ databases">
        <authorList>
            <person name="Meier V. D."/>
        </authorList>
    </citation>
    <scope>NUCLEOTIDE SEQUENCE</scope>
    <source>
        <strain evidence="2">AVDCRST_MAG84</strain>
    </source>
</reference>
<feature type="domain" description="HD-GYP" evidence="1">
    <location>
        <begin position="250"/>
        <end position="446"/>
    </location>
</feature>
<name>A0A6J4Q1C3_9CYAN</name>
<dbReference type="PANTHER" id="PTHR45228:SF1">
    <property type="entry name" value="CYCLIC DI-GMP PHOSPHODIESTERASE TM_0186"/>
    <property type="match status" value="1"/>
</dbReference>
<dbReference type="Gene3D" id="1.10.3210.10">
    <property type="entry name" value="Hypothetical protein af1432"/>
    <property type="match status" value="1"/>
</dbReference>
<proteinExistence type="predicted"/>
<dbReference type="InterPro" id="IPR019278">
    <property type="entry name" value="DICT_dom"/>
</dbReference>
<protein>
    <recommendedName>
        <fullName evidence="1">HD-GYP domain-containing protein</fullName>
    </recommendedName>
</protein>
<dbReference type="InterPro" id="IPR033415">
    <property type="entry name" value="CHASE6_C"/>
</dbReference>
<dbReference type="PROSITE" id="PS51832">
    <property type="entry name" value="HD_GYP"/>
    <property type="match status" value="1"/>
</dbReference>
<dbReference type="Pfam" id="PF10069">
    <property type="entry name" value="DICT"/>
    <property type="match status" value="1"/>
</dbReference>
<dbReference type="Pfam" id="PF17150">
    <property type="entry name" value="CHASE6_C"/>
    <property type="match status" value="1"/>
</dbReference>
<dbReference type="InterPro" id="IPR037522">
    <property type="entry name" value="HD_GYP_dom"/>
</dbReference>
<organism evidence="2">
    <name type="scientific">uncultured Microcoleus sp</name>
    <dbReference type="NCBI Taxonomy" id="259945"/>
    <lineage>
        <taxon>Bacteria</taxon>
        <taxon>Bacillati</taxon>
        <taxon>Cyanobacteriota</taxon>
        <taxon>Cyanophyceae</taxon>
        <taxon>Oscillatoriophycideae</taxon>
        <taxon>Oscillatoriales</taxon>
        <taxon>Microcoleaceae</taxon>
        <taxon>Microcoleus</taxon>
        <taxon>environmental samples</taxon>
    </lineage>
</organism>